<keyword evidence="2" id="KW-1185">Reference proteome</keyword>
<evidence type="ECO:0000313" key="2">
    <source>
        <dbReference type="Proteomes" id="UP000251993"/>
    </source>
</evidence>
<accession>A0A344TGL5</accession>
<dbReference type="Proteomes" id="UP000251993">
    <property type="component" value="Chromosome"/>
</dbReference>
<protein>
    <submittedName>
        <fullName evidence="1">Uncharacterized protein</fullName>
    </submittedName>
</protein>
<dbReference type="AlphaFoldDB" id="A0A344TGL5"/>
<sequence>MLILPRFTPKNQRFGQFYFSFQSLLSTFIEYQLYRFSLSNPFNEVKEGHFFCTFTSYLTFFSHNKCGQAHPFFLVYF</sequence>
<reference evidence="1 2" key="1">
    <citation type="submission" date="2018-07" db="EMBL/GenBank/DDBJ databases">
        <title>Genome sequencing of Runella.</title>
        <authorList>
            <person name="Baek M.-G."/>
            <person name="Yi H."/>
        </authorList>
    </citation>
    <scope>NUCLEOTIDE SEQUENCE [LARGE SCALE GENOMIC DNA]</scope>
    <source>
        <strain evidence="1 2">HYN0085</strain>
    </source>
</reference>
<proteinExistence type="predicted"/>
<organism evidence="1 2">
    <name type="scientific">Runella rosea</name>
    <dbReference type="NCBI Taxonomy" id="2259595"/>
    <lineage>
        <taxon>Bacteria</taxon>
        <taxon>Pseudomonadati</taxon>
        <taxon>Bacteroidota</taxon>
        <taxon>Cytophagia</taxon>
        <taxon>Cytophagales</taxon>
        <taxon>Spirosomataceae</taxon>
        <taxon>Runella</taxon>
    </lineage>
</organism>
<gene>
    <name evidence="1" type="ORF">DR864_08575</name>
</gene>
<dbReference type="EMBL" id="CP030850">
    <property type="protein sequence ID" value="AXE17786.1"/>
    <property type="molecule type" value="Genomic_DNA"/>
</dbReference>
<dbReference type="KEGG" id="run:DR864_08575"/>
<name>A0A344TGL5_9BACT</name>
<evidence type="ECO:0000313" key="1">
    <source>
        <dbReference type="EMBL" id="AXE17786.1"/>
    </source>
</evidence>